<feature type="region of interest" description="Disordered" evidence="1">
    <location>
        <begin position="93"/>
        <end position="113"/>
    </location>
</feature>
<name>A0A1A6GCW0_NEOLE</name>
<feature type="compositionally biased region" description="Low complexity" evidence="1">
    <location>
        <begin position="100"/>
        <end position="110"/>
    </location>
</feature>
<dbReference type="Pfam" id="PF15334">
    <property type="entry name" value="AIB"/>
    <property type="match status" value="1"/>
</dbReference>
<dbReference type="PANTHER" id="PTHR14526:SF2">
    <property type="entry name" value="AURORA KINASE A AND NINEIN-INTERACTING PROTEIN"/>
    <property type="match status" value="1"/>
</dbReference>
<dbReference type="GO" id="GO:0000922">
    <property type="term" value="C:spindle pole"/>
    <property type="evidence" value="ECO:0007669"/>
    <property type="project" value="TreeGrafter"/>
</dbReference>
<dbReference type="AlphaFoldDB" id="A0A1A6GCW0"/>
<proteinExistence type="predicted"/>
<comment type="caution">
    <text evidence="2">The sequence shown here is derived from an EMBL/GenBank/DDBJ whole genome shotgun (WGS) entry which is preliminary data.</text>
</comment>
<sequence>THLIKPGTKMLTLLPGERKPSISFTQRRGTRQISISSFVTLQPGTANGSNQKSILSLKENQINKEHKRTQPDCLVQGLGDDCLVSPLATSTPADIQEAGHSPPSSQISSRHSLETPSLTMMSLPQPDILMGTGSSKASLASSSTQYVESSCLLDQRGARRKREWLHGSKTNCPLHGSKTNCPEIGSHIRPSGDKCCQPLDKAELGEKGPARQAPVPLQTWSRKKPLSVTKSPWPLSVFSWDSERNDRDSWSQLFTEDSQGQQVIAHNTKTPFQDVTNVRNPGSGQFPDSPQAQCQDGPTVLHLQPNLLFTQDSEDSPALLPAGPTRLPDPHLLALQTKL</sequence>
<reference evidence="2 3" key="1">
    <citation type="submission" date="2016-06" db="EMBL/GenBank/DDBJ databases">
        <title>The Draft Genome Sequence and Annotation of the Desert Woodrat Neotoma lepida.</title>
        <authorList>
            <person name="Campbell M."/>
            <person name="Oakeson K.F."/>
            <person name="Yandell M."/>
            <person name="Halpert J.R."/>
            <person name="Dearing D."/>
        </authorList>
    </citation>
    <scope>NUCLEOTIDE SEQUENCE [LARGE SCALE GENOMIC DNA]</scope>
    <source>
        <strain evidence="2">417</strain>
        <tissue evidence="2">Liver</tissue>
    </source>
</reference>
<keyword evidence="3" id="KW-1185">Reference proteome</keyword>
<dbReference type="Proteomes" id="UP000092124">
    <property type="component" value="Unassembled WGS sequence"/>
</dbReference>
<dbReference type="STRING" id="56216.A0A1A6GCW0"/>
<evidence type="ECO:0000313" key="2">
    <source>
        <dbReference type="EMBL" id="OBS63605.1"/>
    </source>
</evidence>
<dbReference type="GO" id="GO:0005813">
    <property type="term" value="C:centrosome"/>
    <property type="evidence" value="ECO:0007669"/>
    <property type="project" value="TreeGrafter"/>
</dbReference>
<dbReference type="EMBL" id="LZPO01099511">
    <property type="protein sequence ID" value="OBS63605.1"/>
    <property type="molecule type" value="Genomic_DNA"/>
</dbReference>
<dbReference type="InterPro" id="IPR029286">
    <property type="entry name" value="AUNIP"/>
</dbReference>
<evidence type="ECO:0000256" key="1">
    <source>
        <dbReference type="SAM" id="MobiDB-lite"/>
    </source>
</evidence>
<dbReference type="OrthoDB" id="9946974at2759"/>
<organism evidence="2 3">
    <name type="scientific">Neotoma lepida</name>
    <name type="common">Desert woodrat</name>
    <dbReference type="NCBI Taxonomy" id="56216"/>
    <lineage>
        <taxon>Eukaryota</taxon>
        <taxon>Metazoa</taxon>
        <taxon>Chordata</taxon>
        <taxon>Craniata</taxon>
        <taxon>Vertebrata</taxon>
        <taxon>Euteleostomi</taxon>
        <taxon>Mammalia</taxon>
        <taxon>Eutheria</taxon>
        <taxon>Euarchontoglires</taxon>
        <taxon>Glires</taxon>
        <taxon>Rodentia</taxon>
        <taxon>Myomorpha</taxon>
        <taxon>Muroidea</taxon>
        <taxon>Cricetidae</taxon>
        <taxon>Neotominae</taxon>
        <taxon>Neotoma</taxon>
    </lineage>
</organism>
<evidence type="ECO:0000313" key="3">
    <source>
        <dbReference type="Proteomes" id="UP000092124"/>
    </source>
</evidence>
<feature type="non-terminal residue" evidence="2">
    <location>
        <position position="1"/>
    </location>
</feature>
<dbReference type="PANTHER" id="PTHR14526">
    <property type="entry name" value="AURORA KINASE A AND NINEIN-INTERACTING PROTEIN"/>
    <property type="match status" value="1"/>
</dbReference>
<accession>A0A1A6GCW0</accession>
<protein>
    <submittedName>
        <fullName evidence="2">Uncharacterized protein</fullName>
    </submittedName>
</protein>
<gene>
    <name evidence="2" type="ORF">A6R68_07865</name>
</gene>
<dbReference type="GO" id="GO:0007051">
    <property type="term" value="P:spindle organization"/>
    <property type="evidence" value="ECO:0007669"/>
    <property type="project" value="TreeGrafter"/>
</dbReference>